<dbReference type="Proteomes" id="UP000235023">
    <property type="component" value="Unassembled WGS sequence"/>
</dbReference>
<name>A0A2J5HKZ3_9EURO</name>
<feature type="non-terminal residue" evidence="1">
    <location>
        <position position="164"/>
    </location>
</feature>
<protein>
    <submittedName>
        <fullName evidence="1">Uncharacterized protein</fullName>
    </submittedName>
</protein>
<evidence type="ECO:0000313" key="1">
    <source>
        <dbReference type="EMBL" id="PLN77650.1"/>
    </source>
</evidence>
<gene>
    <name evidence="1" type="ORF">BDW42DRAFT_176427</name>
</gene>
<dbReference type="AlphaFoldDB" id="A0A2J5HKZ3"/>
<sequence length="164" mass="19026">MKENVTREQVRRLYRIFNGAEHKRFVSSEPGSEGDVSASYLWARGISVATWNIEEGSVDSSPVTVPFTPLSRLRLEDHPPKWDFSYPEYIPPEARSDSEDDRWWSAGKRSDRTVRFFHQWAFKKRTLPRRCWSLLEFCEVHTVTHPNPFLFFCPSIGACTPCAG</sequence>
<dbReference type="EMBL" id="KZ559591">
    <property type="protein sequence ID" value="PLN77650.1"/>
    <property type="molecule type" value="Genomic_DNA"/>
</dbReference>
<evidence type="ECO:0000313" key="2">
    <source>
        <dbReference type="Proteomes" id="UP000235023"/>
    </source>
</evidence>
<organism evidence="1 2">
    <name type="scientific">Aspergillus taichungensis</name>
    <dbReference type="NCBI Taxonomy" id="482145"/>
    <lineage>
        <taxon>Eukaryota</taxon>
        <taxon>Fungi</taxon>
        <taxon>Dikarya</taxon>
        <taxon>Ascomycota</taxon>
        <taxon>Pezizomycotina</taxon>
        <taxon>Eurotiomycetes</taxon>
        <taxon>Eurotiomycetidae</taxon>
        <taxon>Eurotiales</taxon>
        <taxon>Aspergillaceae</taxon>
        <taxon>Aspergillus</taxon>
        <taxon>Aspergillus subgen. Circumdati</taxon>
    </lineage>
</organism>
<accession>A0A2J5HKZ3</accession>
<reference evidence="2" key="1">
    <citation type="submission" date="2017-12" db="EMBL/GenBank/DDBJ databases">
        <authorList>
            <consortium name="DOE Joint Genome Institute"/>
            <person name="Mondo S.J."/>
            <person name="Kjaerbolling I."/>
            <person name="Vesth T.C."/>
            <person name="Frisvad J.C."/>
            <person name="Nybo J.L."/>
            <person name="Theobald S."/>
            <person name="Kuo A."/>
            <person name="Bowyer P."/>
            <person name="Matsuda Y."/>
            <person name="Lyhne E.K."/>
            <person name="Kogle M.E."/>
            <person name="Clum A."/>
            <person name="Lipzen A."/>
            <person name="Salamov A."/>
            <person name="Ngan C.Y."/>
            <person name="Daum C."/>
            <person name="Chiniquy J."/>
            <person name="Barry K."/>
            <person name="LaButti K."/>
            <person name="Haridas S."/>
            <person name="Simmons B.A."/>
            <person name="Magnuson J.K."/>
            <person name="Mortensen U.H."/>
            <person name="Larsen T.O."/>
            <person name="Grigoriev I.V."/>
            <person name="Baker S.E."/>
            <person name="Andersen M.R."/>
            <person name="Nordberg H.P."/>
            <person name="Cantor M.N."/>
            <person name="Hua S.X."/>
        </authorList>
    </citation>
    <scope>NUCLEOTIDE SEQUENCE [LARGE SCALE GENOMIC DNA]</scope>
    <source>
        <strain evidence="2">IBT 19404</strain>
    </source>
</reference>
<proteinExistence type="predicted"/>
<dbReference type="OrthoDB" id="4460681at2759"/>
<keyword evidence="2" id="KW-1185">Reference proteome</keyword>